<feature type="region of interest" description="Disordered" evidence="2">
    <location>
        <begin position="512"/>
        <end position="549"/>
    </location>
</feature>
<dbReference type="InterPro" id="IPR002711">
    <property type="entry name" value="HNH"/>
</dbReference>
<dbReference type="CDD" id="cd00085">
    <property type="entry name" value="HNHc"/>
    <property type="match status" value="1"/>
</dbReference>
<evidence type="ECO:0000259" key="3">
    <source>
        <dbReference type="SMART" id="SM00507"/>
    </source>
</evidence>
<organism evidence="4 5">
    <name type="scientific">Arsenicicoccus piscis</name>
    <dbReference type="NCBI Taxonomy" id="673954"/>
    <lineage>
        <taxon>Bacteria</taxon>
        <taxon>Bacillati</taxon>
        <taxon>Actinomycetota</taxon>
        <taxon>Actinomycetes</taxon>
        <taxon>Micrococcales</taxon>
        <taxon>Intrasporangiaceae</taxon>
        <taxon>Arsenicicoccus</taxon>
    </lineage>
</organism>
<evidence type="ECO:0000256" key="2">
    <source>
        <dbReference type="SAM" id="MobiDB-lite"/>
    </source>
</evidence>
<dbReference type="Pfam" id="PF02720">
    <property type="entry name" value="DUF222"/>
    <property type="match status" value="1"/>
</dbReference>
<dbReference type="SMART" id="SM00507">
    <property type="entry name" value="HNHc"/>
    <property type="match status" value="1"/>
</dbReference>
<dbReference type="EMBL" id="BSUJ01000001">
    <property type="protein sequence ID" value="GMA19039.1"/>
    <property type="molecule type" value="Genomic_DNA"/>
</dbReference>
<feature type="compositionally biased region" description="Gly residues" evidence="2">
    <location>
        <begin position="151"/>
        <end position="169"/>
    </location>
</feature>
<feature type="compositionally biased region" description="Pro residues" evidence="2">
    <location>
        <begin position="530"/>
        <end position="549"/>
    </location>
</feature>
<name>A0ABQ6HNI3_9MICO</name>
<comment type="caution">
    <text evidence="4">The sequence shown here is derived from an EMBL/GenBank/DDBJ whole genome shotgun (WGS) entry which is preliminary data.</text>
</comment>
<proteinExistence type="inferred from homology"/>
<dbReference type="InterPro" id="IPR003615">
    <property type="entry name" value="HNH_nuc"/>
</dbReference>
<evidence type="ECO:0000256" key="1">
    <source>
        <dbReference type="ARBA" id="ARBA00023450"/>
    </source>
</evidence>
<comment type="similarity">
    <text evidence="1">Belongs to the Rv1128c/1148c/1588c/1702c/1945/3466 family.</text>
</comment>
<dbReference type="Pfam" id="PF01844">
    <property type="entry name" value="HNH"/>
    <property type="match status" value="1"/>
</dbReference>
<feature type="region of interest" description="Disordered" evidence="2">
    <location>
        <begin position="325"/>
        <end position="344"/>
    </location>
</feature>
<feature type="domain" description="HNH nuclease" evidence="3">
    <location>
        <begin position="437"/>
        <end position="489"/>
    </location>
</feature>
<keyword evidence="5" id="KW-1185">Reference proteome</keyword>
<evidence type="ECO:0000313" key="5">
    <source>
        <dbReference type="Proteomes" id="UP001157109"/>
    </source>
</evidence>
<feature type="region of interest" description="Disordered" evidence="2">
    <location>
        <begin position="81"/>
        <end position="179"/>
    </location>
</feature>
<reference evidence="5" key="1">
    <citation type="journal article" date="2019" name="Int. J. Syst. Evol. Microbiol.">
        <title>The Global Catalogue of Microorganisms (GCM) 10K type strain sequencing project: providing services to taxonomists for standard genome sequencing and annotation.</title>
        <authorList>
            <consortium name="The Broad Institute Genomics Platform"/>
            <consortium name="The Broad Institute Genome Sequencing Center for Infectious Disease"/>
            <person name="Wu L."/>
            <person name="Ma J."/>
        </authorList>
    </citation>
    <scope>NUCLEOTIDE SEQUENCE [LARGE SCALE GENOMIC DNA]</scope>
    <source>
        <strain evidence="5">NBRC 105830</strain>
    </source>
</reference>
<protein>
    <recommendedName>
        <fullName evidence="3">HNH nuclease domain-containing protein</fullName>
    </recommendedName>
</protein>
<evidence type="ECO:0000313" key="4">
    <source>
        <dbReference type="EMBL" id="GMA19039.1"/>
    </source>
</evidence>
<gene>
    <name evidence="4" type="ORF">GCM10025862_10600</name>
</gene>
<dbReference type="RefSeq" id="WP_284283987.1">
    <property type="nucleotide sequence ID" value="NZ_BSUJ01000001.1"/>
</dbReference>
<accession>A0ABQ6HNI3</accession>
<sequence>MGRLEVTDAATTVAAVIEAVCVLREGLDFLGDDELAALTCDLAVAATTAGGALIACAQQAVTRGLPAASGSGGLTSWLVETTNPDPTPQVDHVDSTTGARTGAACVGDRDWGAWPALPDTNHPDPNAADTNNPEAGHRNTRTGTGDDGDADGNGGTDGSPGDGSGGSEGPEGPDAWWGRLGDRPVGLTIPDAAAVAKLVLRCPAIPLKPLVHDAIVGAITVKDALTCRDVFYRVDGALPVHEHDAVVTGLRHLARGRLSKPVLKAFEQAMLLRAGSPGPDLEDRQHTTRRALTKAHQRADGMWESTLLLDPESHATLEAAIDALSAPAPAPGDSGQRDERTPAQRRADALVTLVTLARLAADADTRGPMGASCRVVVTIDWDTLKTALGGHGQAHDGTILTPGQARRMACDAELLPTVLGGQSVPLDVGRKRLATAVQRAALAMRDKGCSFPRCTAPPGWTRAHHVTHWANGGPTSLDNLALLCDHHHRLVHQRGITATITPDHVTWHTTRTLTGWQPTTPPPPRRRQPPDPGPDPGPDPPPPTPPRPA</sequence>
<dbReference type="Proteomes" id="UP001157109">
    <property type="component" value="Unassembled WGS sequence"/>
</dbReference>
<feature type="compositionally biased region" description="Basic and acidic residues" evidence="2">
    <location>
        <begin position="335"/>
        <end position="344"/>
    </location>
</feature>
<dbReference type="InterPro" id="IPR003870">
    <property type="entry name" value="DUF222"/>
</dbReference>